<dbReference type="InterPro" id="IPR011050">
    <property type="entry name" value="Pectin_lyase_fold/virulence"/>
</dbReference>
<evidence type="ECO:0000259" key="8">
    <source>
        <dbReference type="SMART" id="SM00856"/>
    </source>
</evidence>
<evidence type="ECO:0000256" key="1">
    <source>
        <dbReference type="ARBA" id="ARBA00005184"/>
    </source>
</evidence>
<accession>A0A9R0JPS1</accession>
<dbReference type="InterPro" id="IPR035513">
    <property type="entry name" value="Invertase/methylesterase_inhib"/>
</dbReference>
<dbReference type="GeneID" id="110782262"/>
<dbReference type="InterPro" id="IPR033131">
    <property type="entry name" value="Pectinesterase_Asp_AS"/>
</dbReference>
<evidence type="ECO:0000313" key="9">
    <source>
        <dbReference type="Proteomes" id="UP000813463"/>
    </source>
</evidence>
<dbReference type="SUPFAM" id="SSF101148">
    <property type="entry name" value="Plant invertase/pectin methylesterase inhibitor"/>
    <property type="match status" value="1"/>
</dbReference>
<keyword evidence="4 7" id="KW-0378">Hydrolase</keyword>
<dbReference type="AlphaFoldDB" id="A0A9R0JPS1"/>
<comment type="similarity">
    <text evidence="3">In the C-terminal section; belongs to the pectinesterase family.</text>
</comment>
<evidence type="ECO:0000256" key="7">
    <source>
        <dbReference type="RuleBase" id="RU000589"/>
    </source>
</evidence>
<gene>
    <name evidence="10" type="primary">LOC110782262</name>
</gene>
<organism evidence="9 10">
    <name type="scientific">Spinacia oleracea</name>
    <name type="common">Spinach</name>
    <dbReference type="NCBI Taxonomy" id="3562"/>
    <lineage>
        <taxon>Eukaryota</taxon>
        <taxon>Viridiplantae</taxon>
        <taxon>Streptophyta</taxon>
        <taxon>Embryophyta</taxon>
        <taxon>Tracheophyta</taxon>
        <taxon>Spermatophyta</taxon>
        <taxon>Magnoliopsida</taxon>
        <taxon>eudicotyledons</taxon>
        <taxon>Gunneridae</taxon>
        <taxon>Pentapetalae</taxon>
        <taxon>Caryophyllales</taxon>
        <taxon>Chenopodiaceae</taxon>
        <taxon>Chenopodioideae</taxon>
        <taxon>Anserineae</taxon>
        <taxon>Spinacia</taxon>
    </lineage>
</organism>
<protein>
    <recommendedName>
        <fullName evidence="7">Pectinesterase</fullName>
        <ecNumber evidence="7">3.1.1.11</ecNumber>
    </recommendedName>
</protein>
<dbReference type="InterPro" id="IPR006501">
    <property type="entry name" value="Pectinesterase_inhib_dom"/>
</dbReference>
<dbReference type="Pfam" id="PF04043">
    <property type="entry name" value="PMEI"/>
    <property type="match status" value="1"/>
</dbReference>
<evidence type="ECO:0000256" key="4">
    <source>
        <dbReference type="ARBA" id="ARBA00022801"/>
    </source>
</evidence>
<keyword evidence="5 7" id="KW-0063">Aspartyl esterase</keyword>
<keyword evidence="7" id="KW-0732">Signal</keyword>
<dbReference type="SMART" id="SM00856">
    <property type="entry name" value="PMEI"/>
    <property type="match status" value="1"/>
</dbReference>
<reference evidence="9" key="1">
    <citation type="journal article" date="2021" name="Nat. Commun.">
        <title>Genomic analyses provide insights into spinach domestication and the genetic basis of agronomic traits.</title>
        <authorList>
            <person name="Cai X."/>
            <person name="Sun X."/>
            <person name="Xu C."/>
            <person name="Sun H."/>
            <person name="Wang X."/>
            <person name="Ge C."/>
            <person name="Zhang Z."/>
            <person name="Wang Q."/>
            <person name="Fei Z."/>
            <person name="Jiao C."/>
            <person name="Wang Q."/>
        </authorList>
    </citation>
    <scope>NUCLEOTIDE SEQUENCE [LARGE SCALE GENOMIC DNA]</scope>
    <source>
        <strain evidence="9">cv. Varoflay</strain>
    </source>
</reference>
<evidence type="ECO:0000256" key="3">
    <source>
        <dbReference type="ARBA" id="ARBA00007786"/>
    </source>
</evidence>
<comment type="catalytic activity">
    <reaction evidence="7">
        <text>[(1-&gt;4)-alpha-D-galacturonosyl methyl ester](n) + n H2O = [(1-&gt;4)-alpha-D-galacturonosyl](n) + n methanol + n H(+)</text>
        <dbReference type="Rhea" id="RHEA:22380"/>
        <dbReference type="Rhea" id="RHEA-COMP:14570"/>
        <dbReference type="Rhea" id="RHEA-COMP:14573"/>
        <dbReference type="ChEBI" id="CHEBI:15377"/>
        <dbReference type="ChEBI" id="CHEBI:15378"/>
        <dbReference type="ChEBI" id="CHEBI:17790"/>
        <dbReference type="ChEBI" id="CHEBI:140522"/>
        <dbReference type="ChEBI" id="CHEBI:140523"/>
        <dbReference type="EC" id="3.1.1.11"/>
    </reaction>
</comment>
<dbReference type="InterPro" id="IPR000070">
    <property type="entry name" value="Pectinesterase_cat"/>
</dbReference>
<sequence length="524" mass="58109">MAKNNLLVVLFAFISLSSLLLASQTLAKNDINWWCNRTTNPGPCKRLMSHLEPSDKAEFQKMTIQIALDHAVLARNHTKELEHKCQNEREKGALADCLTLLDSAIFELKKTLNPNQKGYTENDKQTWLSTSLTNLETCKPPFKLPYLSNNVVSNLISNSLAVHHSVVPNPNSNPNPNTQPYKQGFPTWVTRRDRKLLQGSRLATAANLVVAQDGSGNFKTIREALDDVAAKRTGNGRFVIHVRRGVYEEYLVIGTDLKNIMLVGDGMQSTIITGNRSYGGGFTTINSATVAVTGEGFIARGITFRNTAGPENLQAVALLVGSDHSVFYQCGFEGYQDTLYALSQRQFYRECDIYGTVDIIFGNAAAIFQKCNIIVRKPLTTEKNTVTAQGRTDHNQNTGIVIQNSRIIPSSDLKPFISSIQSFLGRPWKRYSRTVVMGSYLDSLISPQGWLEWDATSFALNTLYYAEYKNYGPGSLTNGRVKWGGYKIITNVSRVSQFSVASFIGGQSWLPTADVPFTVGVIFD</sequence>
<dbReference type="SUPFAM" id="SSF51126">
    <property type="entry name" value="Pectin lyase-like"/>
    <property type="match status" value="1"/>
</dbReference>
<dbReference type="GO" id="GO:0045490">
    <property type="term" value="P:pectin catabolic process"/>
    <property type="evidence" value="ECO:0007669"/>
    <property type="project" value="UniProtKB-UniRule"/>
</dbReference>
<evidence type="ECO:0000313" key="10">
    <source>
        <dbReference type="RefSeq" id="XP_021842070.2"/>
    </source>
</evidence>
<dbReference type="Proteomes" id="UP000813463">
    <property type="component" value="Chromosome 3"/>
</dbReference>
<feature type="chain" id="PRO_5044959747" description="Pectinesterase" evidence="7">
    <location>
        <begin position="23"/>
        <end position="524"/>
    </location>
</feature>
<name>A0A9R0JPS1_SPIOL</name>
<dbReference type="KEGG" id="soe:110782262"/>
<dbReference type="InterPro" id="IPR012334">
    <property type="entry name" value="Pectin_lyas_fold"/>
</dbReference>
<feature type="signal peptide" evidence="7">
    <location>
        <begin position="1"/>
        <end position="22"/>
    </location>
</feature>
<proteinExistence type="inferred from homology"/>
<dbReference type="Gene3D" id="2.160.20.10">
    <property type="entry name" value="Single-stranded right-handed beta-helix, Pectin lyase-like"/>
    <property type="match status" value="1"/>
</dbReference>
<comment type="similarity">
    <text evidence="2">In the N-terminal section; belongs to the PMEI family.</text>
</comment>
<dbReference type="GO" id="GO:0030599">
    <property type="term" value="F:pectinesterase activity"/>
    <property type="evidence" value="ECO:0000318"/>
    <property type="project" value="GO_Central"/>
</dbReference>
<dbReference type="GO" id="GO:0042545">
    <property type="term" value="P:cell wall modification"/>
    <property type="evidence" value="ECO:0007669"/>
    <property type="project" value="UniProtKB-UniRule"/>
</dbReference>
<keyword evidence="9" id="KW-1185">Reference proteome</keyword>
<evidence type="ECO:0000256" key="2">
    <source>
        <dbReference type="ARBA" id="ARBA00006027"/>
    </source>
</evidence>
<dbReference type="GO" id="GO:0046910">
    <property type="term" value="F:pectinesterase inhibitor activity"/>
    <property type="evidence" value="ECO:0000318"/>
    <property type="project" value="GO_Central"/>
</dbReference>
<feature type="domain" description="Pectinesterase inhibitor" evidence="8">
    <location>
        <begin position="26"/>
        <end position="162"/>
    </location>
</feature>
<comment type="pathway">
    <text evidence="1 7">Glycan metabolism; pectin degradation; 2-dehydro-3-deoxy-D-gluconate from pectin: step 1/5.</text>
</comment>
<dbReference type="RefSeq" id="XP_021842070.2">
    <property type="nucleotide sequence ID" value="XM_021986378.2"/>
</dbReference>
<evidence type="ECO:0000256" key="6">
    <source>
        <dbReference type="PROSITE-ProRule" id="PRU10040"/>
    </source>
</evidence>
<dbReference type="PROSITE" id="PS00503">
    <property type="entry name" value="PECTINESTERASE_2"/>
    <property type="match status" value="1"/>
</dbReference>
<feature type="active site" evidence="6">
    <location>
        <position position="358"/>
    </location>
</feature>
<dbReference type="Pfam" id="PF01095">
    <property type="entry name" value="Pectinesterase"/>
    <property type="match status" value="1"/>
</dbReference>
<dbReference type="PANTHER" id="PTHR31707">
    <property type="entry name" value="PECTINESTERASE"/>
    <property type="match status" value="1"/>
</dbReference>
<dbReference type="Gene3D" id="1.20.140.40">
    <property type="entry name" value="Invertase/pectin methylesterase inhibitor family protein"/>
    <property type="match status" value="1"/>
</dbReference>
<dbReference type="NCBIfam" id="TIGR01614">
    <property type="entry name" value="PME_inhib"/>
    <property type="match status" value="1"/>
</dbReference>
<reference evidence="10" key="2">
    <citation type="submission" date="2025-08" db="UniProtKB">
        <authorList>
            <consortium name="RefSeq"/>
        </authorList>
    </citation>
    <scope>IDENTIFICATION</scope>
    <source>
        <tissue evidence="10">Leaf</tissue>
    </source>
</reference>
<dbReference type="CDD" id="cd15798">
    <property type="entry name" value="PMEI-like_3"/>
    <property type="match status" value="1"/>
</dbReference>
<dbReference type="EC" id="3.1.1.11" evidence="7"/>
<evidence type="ECO:0000256" key="5">
    <source>
        <dbReference type="ARBA" id="ARBA00023085"/>
    </source>
</evidence>